<organism evidence="1 2">
    <name type="scientific">Ascaris lumbricoides</name>
    <name type="common">Giant roundworm</name>
    <dbReference type="NCBI Taxonomy" id="6252"/>
    <lineage>
        <taxon>Eukaryota</taxon>
        <taxon>Metazoa</taxon>
        <taxon>Ecdysozoa</taxon>
        <taxon>Nematoda</taxon>
        <taxon>Chromadorea</taxon>
        <taxon>Rhabditida</taxon>
        <taxon>Spirurina</taxon>
        <taxon>Ascaridomorpha</taxon>
        <taxon>Ascaridoidea</taxon>
        <taxon>Ascarididae</taxon>
        <taxon>Ascaris</taxon>
    </lineage>
</organism>
<protein>
    <submittedName>
        <fullName evidence="2">Transcriptional regulator</fullName>
    </submittedName>
</protein>
<accession>A0A0M3IES6</accession>
<reference evidence="2" key="1">
    <citation type="submission" date="2017-02" db="UniProtKB">
        <authorList>
            <consortium name="WormBaseParasite"/>
        </authorList>
    </citation>
    <scope>IDENTIFICATION</scope>
</reference>
<keyword evidence="1" id="KW-1185">Reference proteome</keyword>
<evidence type="ECO:0000313" key="2">
    <source>
        <dbReference type="WBParaSite" id="ALUE_0001663301-mRNA-1"/>
    </source>
</evidence>
<dbReference type="Proteomes" id="UP000036681">
    <property type="component" value="Unplaced"/>
</dbReference>
<evidence type="ECO:0000313" key="1">
    <source>
        <dbReference type="Proteomes" id="UP000036681"/>
    </source>
</evidence>
<dbReference type="WBParaSite" id="ALUE_0001663301-mRNA-1">
    <property type="protein sequence ID" value="ALUE_0001663301-mRNA-1"/>
    <property type="gene ID" value="ALUE_0001663301"/>
</dbReference>
<proteinExistence type="predicted"/>
<name>A0A0M3IES6_ASCLU</name>
<dbReference type="AlphaFoldDB" id="A0A0M3IES6"/>
<sequence>VFRNSLLTVLSVIHTTGITTLKKFIRSIISIGICDIDRA</sequence>